<dbReference type="Gene3D" id="1.20.1280.50">
    <property type="match status" value="1"/>
</dbReference>
<dbReference type="EnsemblMetazoa" id="tetur01g17304.1">
    <property type="protein sequence ID" value="tetur01g17304.1"/>
    <property type="gene ID" value="tetur01g17304"/>
</dbReference>
<dbReference type="Gene3D" id="3.80.10.10">
    <property type="entry name" value="Ribonuclease Inhibitor"/>
    <property type="match status" value="1"/>
</dbReference>
<evidence type="ECO:0000313" key="3">
    <source>
        <dbReference type="Proteomes" id="UP000015104"/>
    </source>
</evidence>
<reference evidence="2" key="2">
    <citation type="submission" date="2016-04" db="UniProtKB">
        <authorList>
            <consortium name="EnsemblMetazoa"/>
        </authorList>
    </citation>
    <scope>IDENTIFICATION</scope>
</reference>
<dbReference type="SUPFAM" id="SSF81383">
    <property type="entry name" value="F-box domain"/>
    <property type="match status" value="1"/>
</dbReference>
<dbReference type="Proteomes" id="UP000015104">
    <property type="component" value="Unassembled WGS sequence"/>
</dbReference>
<dbReference type="InterPro" id="IPR036047">
    <property type="entry name" value="F-box-like_dom_sf"/>
</dbReference>
<sequence>MSINELPDDCLLIIFGLINELDDLLNCYKVCSKWSQLIAKRTRTVKYFIGHRVKNGGCESVQFPRNVFGYVYYKTKIADFSGFREKVKYEDMVTFVKEIKSLKGLIHKYDTRGELISQYCDQLEMLSTNHIDPCMEKNGVNIKQLRLGNVTLDEFKKDAHFFPNLERLCISTDKGYYDGPILRRLKILELYFFTPHGIYDDPYVDEDLYYGFQFMDSCPNLQSAHLFFRNNRIYVAESVKNKSLQDLVLTYDGFDYYASVAWKDLKRVLMKYPNLKHLALVGNMNLDDEYVEELVRILPNLVLLIVRAEYWPDVTQKAVDYVRDYCNLHGRSIKFYFDDNHHEIQSDWPQLSTDFEKISQGFDFLKNCFLKYSMVLPNFLISNEN</sequence>
<evidence type="ECO:0000313" key="2">
    <source>
        <dbReference type="EnsemblMetazoa" id="tetur01g17304.1"/>
    </source>
</evidence>
<accession>A0A158P4D3</accession>
<keyword evidence="3" id="KW-1185">Reference proteome</keyword>
<dbReference type="AlphaFoldDB" id="A0A158P4D3"/>
<dbReference type="InterPro" id="IPR001810">
    <property type="entry name" value="F-box_dom"/>
</dbReference>
<reference evidence="3" key="1">
    <citation type="submission" date="2011-08" db="EMBL/GenBank/DDBJ databases">
        <authorList>
            <person name="Rombauts S."/>
        </authorList>
    </citation>
    <scope>NUCLEOTIDE SEQUENCE</scope>
    <source>
        <strain evidence="3">London</strain>
    </source>
</reference>
<name>A0A158P4D3_TETUR</name>
<dbReference type="Pfam" id="PF12937">
    <property type="entry name" value="F-box-like"/>
    <property type="match status" value="1"/>
</dbReference>
<evidence type="ECO:0000259" key="1">
    <source>
        <dbReference type="Pfam" id="PF12937"/>
    </source>
</evidence>
<feature type="domain" description="F-box" evidence="1">
    <location>
        <begin position="3"/>
        <end position="39"/>
    </location>
</feature>
<protein>
    <recommendedName>
        <fullName evidence="1">F-box domain-containing protein</fullName>
    </recommendedName>
</protein>
<dbReference type="EMBL" id="CAEY01000455">
    <property type="status" value="NOT_ANNOTATED_CDS"/>
    <property type="molecule type" value="Genomic_DNA"/>
</dbReference>
<proteinExistence type="predicted"/>
<dbReference type="SUPFAM" id="SSF52047">
    <property type="entry name" value="RNI-like"/>
    <property type="match status" value="1"/>
</dbReference>
<organism evidence="2 3">
    <name type="scientific">Tetranychus urticae</name>
    <name type="common">Two-spotted spider mite</name>
    <dbReference type="NCBI Taxonomy" id="32264"/>
    <lineage>
        <taxon>Eukaryota</taxon>
        <taxon>Metazoa</taxon>
        <taxon>Ecdysozoa</taxon>
        <taxon>Arthropoda</taxon>
        <taxon>Chelicerata</taxon>
        <taxon>Arachnida</taxon>
        <taxon>Acari</taxon>
        <taxon>Acariformes</taxon>
        <taxon>Trombidiformes</taxon>
        <taxon>Prostigmata</taxon>
        <taxon>Eleutherengona</taxon>
        <taxon>Raphignathae</taxon>
        <taxon>Tetranychoidea</taxon>
        <taxon>Tetranychidae</taxon>
        <taxon>Tetranychus</taxon>
    </lineage>
</organism>
<dbReference type="InterPro" id="IPR032675">
    <property type="entry name" value="LRR_dom_sf"/>
</dbReference>